<dbReference type="Pfam" id="PF06804">
    <property type="entry name" value="Lipoprotein_18"/>
    <property type="match status" value="1"/>
</dbReference>
<reference evidence="3" key="1">
    <citation type="submission" date="2015-08" db="EMBL/GenBank/DDBJ databases">
        <authorList>
            <person name="Varghese N."/>
        </authorList>
    </citation>
    <scope>NUCLEOTIDE SEQUENCE [LARGE SCALE GENOMIC DNA]</scope>
    <source>
        <strain evidence="3">DSM 27808</strain>
    </source>
</reference>
<sequence>MKANLFVLAGVAAVLVSACSFTPKEQAMGDFDYLHVKSDKQLQPAPGKQLPKSSNRYEVPQAAHSTPIGSNVVVLAPKLVWPVADGSRVEEDETKTRIYFDELDGMDDVENYVWQGLLQGAATRGWTIAEQQEKQRLVIDWLSESFEYGEDDTEIVIQRQFEINLDTAGHGRTTALLSNVLQRNVSSNGVQVDEVYLAHRDDDAAAQVLNTLVSEIAITQARGVASVTDEGAVNIQAGFDEDGFAAIIVSASFNFTWGVMNEVLTELGFDVDDYNQQTGRYYASYDADNSGSSLAFWRDNDGAKVALPSGDYEIKVTGNRQRTSITLFRAGEAISPAQVNDIFAPFAAEIRNQSSL</sequence>
<proteinExistence type="predicted"/>
<dbReference type="PROSITE" id="PS51257">
    <property type="entry name" value="PROKAR_LIPOPROTEIN"/>
    <property type="match status" value="1"/>
</dbReference>
<feature type="chain" id="PRO_5005504066" evidence="1">
    <location>
        <begin position="19"/>
        <end position="356"/>
    </location>
</feature>
<keyword evidence="2" id="KW-0449">Lipoprotein</keyword>
<protein>
    <submittedName>
        <fullName evidence="2">Uncharacterized lipoprotein</fullName>
    </submittedName>
</protein>
<accession>A0A0K6H349</accession>
<dbReference type="InterPro" id="IPR042268">
    <property type="entry name" value="BamC_C"/>
</dbReference>
<gene>
    <name evidence="2" type="ORF">Ga0061064_1122</name>
</gene>
<evidence type="ECO:0000313" key="2">
    <source>
        <dbReference type="EMBL" id="CUA85149.1"/>
    </source>
</evidence>
<keyword evidence="3" id="KW-1185">Reference proteome</keyword>
<dbReference type="RefSeq" id="WP_055438781.1">
    <property type="nucleotide sequence ID" value="NZ_CYHB01000002.1"/>
</dbReference>
<dbReference type="EMBL" id="CYHB01000002">
    <property type="protein sequence ID" value="CUA85149.1"/>
    <property type="molecule type" value="Genomic_DNA"/>
</dbReference>
<keyword evidence="1" id="KW-0732">Signal</keyword>
<evidence type="ECO:0000256" key="1">
    <source>
        <dbReference type="SAM" id="SignalP"/>
    </source>
</evidence>
<dbReference type="OrthoDB" id="5598420at2"/>
<dbReference type="Proteomes" id="UP000182598">
    <property type="component" value="Unassembled WGS sequence"/>
</dbReference>
<organism evidence="2 3">
    <name type="scientific">Pseudidiomarina woesei</name>
    <dbReference type="NCBI Taxonomy" id="1381080"/>
    <lineage>
        <taxon>Bacteria</taxon>
        <taxon>Pseudomonadati</taxon>
        <taxon>Pseudomonadota</taxon>
        <taxon>Gammaproteobacteria</taxon>
        <taxon>Alteromonadales</taxon>
        <taxon>Idiomarinaceae</taxon>
        <taxon>Pseudidiomarina</taxon>
    </lineage>
</organism>
<evidence type="ECO:0000313" key="3">
    <source>
        <dbReference type="Proteomes" id="UP000182598"/>
    </source>
</evidence>
<dbReference type="Gene3D" id="3.30.310.170">
    <property type="entry name" value="Outer membrane protein assembly factor BamC"/>
    <property type="match status" value="1"/>
</dbReference>
<name>A0A0K6H349_9GAMM</name>
<dbReference type="InterPro" id="IPR010653">
    <property type="entry name" value="NlpB/DapX"/>
</dbReference>
<dbReference type="AlphaFoldDB" id="A0A0K6H349"/>
<feature type="signal peptide" evidence="1">
    <location>
        <begin position="1"/>
        <end position="18"/>
    </location>
</feature>